<reference evidence="7" key="1">
    <citation type="submission" date="2016-09" db="EMBL/GenBank/DDBJ databases">
        <authorList>
            <person name="Varghese N."/>
            <person name="Submissions S."/>
        </authorList>
    </citation>
    <scope>NUCLEOTIDE SEQUENCE [LARGE SCALE GENOMIC DNA]</scope>
    <source>
        <strain evidence="7">ANC 3699</strain>
    </source>
</reference>
<dbReference type="GO" id="GO:0043488">
    <property type="term" value="P:regulation of mRNA stability"/>
    <property type="evidence" value="ECO:0007669"/>
    <property type="project" value="TreeGrafter"/>
</dbReference>
<dbReference type="Gene3D" id="2.40.50.140">
    <property type="entry name" value="Nucleic acid-binding proteins"/>
    <property type="match status" value="1"/>
</dbReference>
<dbReference type="InterPro" id="IPR011129">
    <property type="entry name" value="CSD"/>
</dbReference>
<evidence type="ECO:0000313" key="6">
    <source>
        <dbReference type="EMBL" id="SDC52230.1"/>
    </source>
</evidence>
<evidence type="ECO:0000256" key="2">
    <source>
        <dbReference type="RuleBase" id="RU000408"/>
    </source>
</evidence>
<dbReference type="Pfam" id="PF05901">
    <property type="entry name" value="Excalibur"/>
    <property type="match status" value="1"/>
</dbReference>
<name>A0A1G6M9U9_9GAMM</name>
<dbReference type="GO" id="GO:0005829">
    <property type="term" value="C:cytosol"/>
    <property type="evidence" value="ECO:0007669"/>
    <property type="project" value="UniProtKB-ARBA"/>
</dbReference>
<gene>
    <name evidence="6" type="ORF">SAMN05421749_106114</name>
</gene>
<dbReference type="InterPro" id="IPR019844">
    <property type="entry name" value="CSD_CS"/>
</dbReference>
<evidence type="ECO:0000256" key="3">
    <source>
        <dbReference type="SAM" id="MobiDB-lite"/>
    </source>
</evidence>
<dbReference type="PROSITE" id="PS00352">
    <property type="entry name" value="CSD_1"/>
    <property type="match status" value="1"/>
</dbReference>
<dbReference type="RefSeq" id="WP_092620327.1">
    <property type="nucleotide sequence ID" value="NZ_FMYK01000006.1"/>
</dbReference>
<sequence length="199" mass="22364">MIQSGKIKNYHQERGFGFIQNDQGQDIFFHIKDFPKGVLPQVGERLTFAVAQDKKSNKAKAVNITRLDYPDVQQVQSMHQPERIISKPRQKQSQREEATSPLVWMLTVIAVISAGIFVYNFVQKSLHRQDLANQSVNEETLSVANTQADSNPQGFKCDGRVHCSEMNSKAEADWFVANCPGTKMDGDGDGDACESDSRW</sequence>
<keyword evidence="4" id="KW-1133">Transmembrane helix</keyword>
<dbReference type="InterPro" id="IPR008613">
    <property type="entry name" value="Excalibur_Ca-bd_domain"/>
</dbReference>
<dbReference type="PANTHER" id="PTHR12962">
    <property type="entry name" value="CALCIUM-REGULATED HEAT STABLE PROTEIN CRHSP-24-RELATED"/>
    <property type="match status" value="1"/>
</dbReference>
<dbReference type="AlphaFoldDB" id="A0A1G6M9U9"/>
<evidence type="ECO:0000259" key="5">
    <source>
        <dbReference type="PROSITE" id="PS51857"/>
    </source>
</evidence>
<dbReference type="EMBL" id="FMYK01000006">
    <property type="protein sequence ID" value="SDC52230.1"/>
    <property type="molecule type" value="Genomic_DNA"/>
</dbReference>
<dbReference type="PROSITE" id="PS51857">
    <property type="entry name" value="CSD_2"/>
    <property type="match status" value="1"/>
</dbReference>
<feature type="domain" description="CSD" evidence="5">
    <location>
        <begin position="2"/>
        <end position="66"/>
    </location>
</feature>
<dbReference type="Pfam" id="PF00313">
    <property type="entry name" value="CSD"/>
    <property type="match status" value="1"/>
</dbReference>
<feature type="transmembrane region" description="Helical" evidence="4">
    <location>
        <begin position="102"/>
        <end position="122"/>
    </location>
</feature>
<dbReference type="InterPro" id="IPR012340">
    <property type="entry name" value="NA-bd_OB-fold"/>
</dbReference>
<protein>
    <submittedName>
        <fullName evidence="6">Cold shock protein, CspA family</fullName>
    </submittedName>
</protein>
<dbReference type="SUPFAM" id="SSF50249">
    <property type="entry name" value="Nucleic acid-binding proteins"/>
    <property type="match status" value="1"/>
</dbReference>
<organism evidence="6 7">
    <name type="scientific">Acinetobacter marinus</name>
    <dbReference type="NCBI Taxonomy" id="281375"/>
    <lineage>
        <taxon>Bacteria</taxon>
        <taxon>Pseudomonadati</taxon>
        <taxon>Pseudomonadota</taxon>
        <taxon>Gammaproteobacteria</taxon>
        <taxon>Moraxellales</taxon>
        <taxon>Moraxellaceae</taxon>
        <taxon>Acinetobacter</taxon>
    </lineage>
</organism>
<dbReference type="Proteomes" id="UP000242317">
    <property type="component" value="Unassembled WGS sequence"/>
</dbReference>
<dbReference type="SMART" id="SM00894">
    <property type="entry name" value="Excalibur"/>
    <property type="match status" value="1"/>
</dbReference>
<dbReference type="OrthoDB" id="72963at2"/>
<proteinExistence type="predicted"/>
<comment type="subcellular location">
    <subcellularLocation>
        <location evidence="2">Cytoplasm</location>
    </subcellularLocation>
</comment>
<feature type="region of interest" description="Disordered" evidence="3">
    <location>
        <begin position="78"/>
        <end position="97"/>
    </location>
</feature>
<keyword evidence="7" id="KW-1185">Reference proteome</keyword>
<dbReference type="InterPro" id="IPR052069">
    <property type="entry name" value="Ca-reg_mRNA-binding_domain"/>
</dbReference>
<evidence type="ECO:0000313" key="7">
    <source>
        <dbReference type="Proteomes" id="UP000242317"/>
    </source>
</evidence>
<evidence type="ECO:0000256" key="4">
    <source>
        <dbReference type="SAM" id="Phobius"/>
    </source>
</evidence>
<dbReference type="InterPro" id="IPR002059">
    <property type="entry name" value="CSP_DNA-bd"/>
</dbReference>
<dbReference type="GO" id="GO:0003730">
    <property type="term" value="F:mRNA 3'-UTR binding"/>
    <property type="evidence" value="ECO:0007669"/>
    <property type="project" value="TreeGrafter"/>
</dbReference>
<keyword evidence="4" id="KW-0472">Membrane</keyword>
<evidence type="ECO:0000256" key="1">
    <source>
        <dbReference type="ARBA" id="ARBA00022553"/>
    </source>
</evidence>
<keyword evidence="4" id="KW-0812">Transmembrane</keyword>
<keyword evidence="1" id="KW-0597">Phosphoprotein</keyword>
<accession>A0A1G6M9U9</accession>
<dbReference type="PANTHER" id="PTHR12962:SF1">
    <property type="entry name" value="COLD SHOCK DOMAIN-CONTAINING PROTEIN CG9705"/>
    <property type="match status" value="1"/>
</dbReference>
<dbReference type="SMART" id="SM00357">
    <property type="entry name" value="CSP"/>
    <property type="match status" value="1"/>
</dbReference>